<dbReference type="InterPro" id="IPR036735">
    <property type="entry name" value="NGN_dom_sf"/>
</dbReference>
<sequence>MSKLHRIPVTDALKVNYDLLRSLVGVQGIDWIVVRSNPNCESRAAESLSAAGLIAWLPMLPVLRKNSRTRNEFDKSRPLCTRYLFVALDRYKGQSTSEVVVCDGVEKVLSFDEENRPHIVPKAQMRVIVEQCWNAITEGNLSKVKHFDIGAVFGLLADEFDGVTGTVTGYDEAKGIVEGLVPMFGREMAVKVAVDKVKAVHG</sequence>
<evidence type="ECO:0000313" key="4">
    <source>
        <dbReference type="Proteomes" id="UP000004703"/>
    </source>
</evidence>
<keyword evidence="1" id="KW-0804">Transcription</keyword>
<dbReference type="CDD" id="cd09886">
    <property type="entry name" value="NGN_SP"/>
    <property type="match status" value="1"/>
</dbReference>
<dbReference type="AlphaFoldDB" id="A0A5E8GW05"/>
<dbReference type="RefSeq" id="WP_008190910.1">
    <property type="nucleotide sequence ID" value="NZ_CM011002.1"/>
</dbReference>
<gene>
    <name evidence="3" type="ORF">SADFL11_1378</name>
</gene>
<reference evidence="3 4" key="2">
    <citation type="submission" date="2013-04" db="EMBL/GenBank/DDBJ databases">
        <authorList>
            <person name="Fiebig A."/>
            <person name="Pradella S."/>
            <person name="Wagner-Doebler I."/>
        </authorList>
    </citation>
    <scope>NUCLEOTIDE SEQUENCE [LARGE SCALE GENOMIC DNA]</scope>
    <source>
        <strain evidence="4">DSM 17067 / NCIMB 14079 / DFL-11</strain>
    </source>
</reference>
<dbReference type="Proteomes" id="UP000004703">
    <property type="component" value="Chromosome"/>
</dbReference>
<dbReference type="Gene3D" id="3.30.70.940">
    <property type="entry name" value="NusG, N-terminal domain"/>
    <property type="match status" value="1"/>
</dbReference>
<feature type="domain" description="NusG-like N-terminal" evidence="2">
    <location>
        <begin position="30"/>
        <end position="128"/>
    </location>
</feature>
<dbReference type="InterPro" id="IPR006645">
    <property type="entry name" value="NGN-like_dom"/>
</dbReference>
<dbReference type="EMBL" id="ACCU02000003">
    <property type="protein sequence ID" value="EEE44091.1"/>
    <property type="molecule type" value="Genomic_DNA"/>
</dbReference>
<comment type="caution">
    <text evidence="3">The sequence shown here is derived from an EMBL/GenBank/DDBJ whole genome shotgun (WGS) entry which is preliminary data.</text>
</comment>
<dbReference type="Pfam" id="PF02357">
    <property type="entry name" value="NusG"/>
    <property type="match status" value="1"/>
</dbReference>
<dbReference type="GO" id="GO:0006354">
    <property type="term" value="P:DNA-templated transcription elongation"/>
    <property type="evidence" value="ECO:0007669"/>
    <property type="project" value="InterPro"/>
</dbReference>
<reference evidence="3 4" key="1">
    <citation type="submission" date="2008-01" db="EMBL/GenBank/DDBJ databases">
        <authorList>
            <person name="Wagner-Dobler I."/>
            <person name="Ferriera S."/>
            <person name="Johnson J."/>
            <person name="Kravitz S."/>
            <person name="Beeson K."/>
            <person name="Sutton G."/>
            <person name="Rogers Y.-H."/>
            <person name="Friedman R."/>
            <person name="Frazier M."/>
            <person name="Venter J.C."/>
        </authorList>
    </citation>
    <scope>NUCLEOTIDE SEQUENCE [LARGE SCALE GENOMIC DNA]</scope>
    <source>
        <strain evidence="4">DSM 17067 / NCIMB 14079 / DFL-11</strain>
    </source>
</reference>
<name>A0A5E8GW05_ROSAD</name>
<dbReference type="SUPFAM" id="SSF82679">
    <property type="entry name" value="N-utilization substance G protein NusG, N-terminal domain"/>
    <property type="match status" value="1"/>
</dbReference>
<evidence type="ECO:0000256" key="1">
    <source>
        <dbReference type="ARBA" id="ARBA00023163"/>
    </source>
</evidence>
<organism evidence="3 4">
    <name type="scientific">Roseibium alexandrii (strain DSM 17067 / NCIMB 14079 / DFL-11)</name>
    <name type="common">Labrenzia alexandrii</name>
    <dbReference type="NCBI Taxonomy" id="244592"/>
    <lineage>
        <taxon>Bacteria</taxon>
        <taxon>Pseudomonadati</taxon>
        <taxon>Pseudomonadota</taxon>
        <taxon>Alphaproteobacteria</taxon>
        <taxon>Hyphomicrobiales</taxon>
        <taxon>Stappiaceae</taxon>
        <taxon>Roseibium</taxon>
    </lineage>
</organism>
<evidence type="ECO:0000259" key="2">
    <source>
        <dbReference type="Pfam" id="PF02357"/>
    </source>
</evidence>
<accession>A0A5E8GW05</accession>
<proteinExistence type="predicted"/>
<evidence type="ECO:0000313" key="3">
    <source>
        <dbReference type="EMBL" id="EEE44091.1"/>
    </source>
</evidence>
<protein>
    <submittedName>
        <fullName evidence="3">Transcription antiterminator</fullName>
    </submittedName>
</protein>